<dbReference type="GO" id="GO:0006351">
    <property type="term" value="P:DNA-templated transcription"/>
    <property type="evidence" value="ECO:0007669"/>
    <property type="project" value="InterPro"/>
</dbReference>
<dbReference type="STRING" id="71784.A0A1Y2AI88"/>
<dbReference type="Proteomes" id="UP000193986">
    <property type="component" value="Unassembled WGS sequence"/>
</dbReference>
<evidence type="ECO:0000313" key="9">
    <source>
        <dbReference type="Proteomes" id="UP000193986"/>
    </source>
</evidence>
<keyword evidence="9" id="KW-1185">Reference proteome</keyword>
<evidence type="ECO:0000256" key="2">
    <source>
        <dbReference type="ARBA" id="ARBA00022833"/>
    </source>
</evidence>
<dbReference type="InterPro" id="IPR007219">
    <property type="entry name" value="XnlR_reg_dom"/>
</dbReference>
<name>A0A1Y2AI88_9TREE</name>
<evidence type="ECO:0000313" key="8">
    <source>
        <dbReference type="EMBL" id="ORY22184.1"/>
    </source>
</evidence>
<dbReference type="PANTHER" id="PTHR47660:SF2">
    <property type="entry name" value="TRANSCRIPTION FACTOR WITH C2H2 AND ZN(2)-CYS(6) DNA BINDING DOMAIN (EUROFUNG)"/>
    <property type="match status" value="1"/>
</dbReference>
<proteinExistence type="predicted"/>
<feature type="compositionally biased region" description="Polar residues" evidence="6">
    <location>
        <begin position="64"/>
        <end position="75"/>
    </location>
</feature>
<gene>
    <name evidence="8" type="ORF">BCR39DRAFT_562412</name>
</gene>
<protein>
    <submittedName>
        <fullName evidence="8">Fungal-specific transcription factor domain-domain-containing protein</fullName>
    </submittedName>
</protein>
<keyword evidence="3" id="KW-0805">Transcription regulation</keyword>
<dbReference type="GO" id="GO:0003677">
    <property type="term" value="F:DNA binding"/>
    <property type="evidence" value="ECO:0007669"/>
    <property type="project" value="InterPro"/>
</dbReference>
<comment type="caution">
    <text evidence="8">The sequence shown here is derived from an EMBL/GenBank/DDBJ whole genome shotgun (WGS) entry which is preliminary data.</text>
</comment>
<keyword evidence="2" id="KW-0862">Zinc</keyword>
<evidence type="ECO:0000256" key="3">
    <source>
        <dbReference type="ARBA" id="ARBA00023015"/>
    </source>
</evidence>
<dbReference type="InParanoid" id="A0A1Y2AI88"/>
<keyword evidence="5" id="KW-0539">Nucleus</keyword>
<keyword evidence="1" id="KW-0479">Metal-binding</keyword>
<evidence type="ECO:0000256" key="4">
    <source>
        <dbReference type="ARBA" id="ARBA00023163"/>
    </source>
</evidence>
<dbReference type="Pfam" id="PF04082">
    <property type="entry name" value="Fungal_trans"/>
    <property type="match status" value="1"/>
</dbReference>
<evidence type="ECO:0000256" key="6">
    <source>
        <dbReference type="SAM" id="MobiDB-lite"/>
    </source>
</evidence>
<evidence type="ECO:0000256" key="1">
    <source>
        <dbReference type="ARBA" id="ARBA00022723"/>
    </source>
</evidence>
<dbReference type="PANTHER" id="PTHR47660">
    <property type="entry name" value="TRANSCRIPTION FACTOR WITH C2H2 AND ZN(2)-CYS(6) DNA BINDING DOMAIN (EUROFUNG)-RELATED-RELATED"/>
    <property type="match status" value="1"/>
</dbReference>
<feature type="region of interest" description="Disordered" evidence="6">
    <location>
        <begin position="32"/>
        <end position="109"/>
    </location>
</feature>
<dbReference type="GO" id="GO:0008270">
    <property type="term" value="F:zinc ion binding"/>
    <property type="evidence" value="ECO:0007669"/>
    <property type="project" value="InterPro"/>
</dbReference>
<evidence type="ECO:0000256" key="5">
    <source>
        <dbReference type="ARBA" id="ARBA00023242"/>
    </source>
</evidence>
<dbReference type="OrthoDB" id="1405595at2759"/>
<feature type="compositionally biased region" description="Low complexity" evidence="6">
    <location>
        <begin position="37"/>
        <end position="52"/>
    </location>
</feature>
<reference evidence="8 9" key="1">
    <citation type="submission" date="2016-07" db="EMBL/GenBank/DDBJ databases">
        <title>Pervasive Adenine N6-methylation of Active Genes in Fungi.</title>
        <authorList>
            <consortium name="DOE Joint Genome Institute"/>
            <person name="Mondo S.J."/>
            <person name="Dannebaum R.O."/>
            <person name="Kuo R.C."/>
            <person name="Labutti K."/>
            <person name="Haridas S."/>
            <person name="Kuo A."/>
            <person name="Salamov A."/>
            <person name="Ahrendt S.R."/>
            <person name="Lipzen A."/>
            <person name="Sullivan W."/>
            <person name="Andreopoulos W.B."/>
            <person name="Clum A."/>
            <person name="Lindquist E."/>
            <person name="Daum C."/>
            <person name="Ramamoorthy G.K."/>
            <person name="Gryganskyi A."/>
            <person name="Culley D."/>
            <person name="Magnuson J.K."/>
            <person name="James T.Y."/>
            <person name="O'Malley M.A."/>
            <person name="Stajich J.E."/>
            <person name="Spatafora J.W."/>
            <person name="Visel A."/>
            <person name="Grigoriev I.V."/>
        </authorList>
    </citation>
    <scope>NUCLEOTIDE SEQUENCE [LARGE SCALE GENOMIC DNA]</scope>
    <source>
        <strain evidence="8 9">68-887.2</strain>
    </source>
</reference>
<organism evidence="8 9">
    <name type="scientific">Naematelia encephala</name>
    <dbReference type="NCBI Taxonomy" id="71784"/>
    <lineage>
        <taxon>Eukaryota</taxon>
        <taxon>Fungi</taxon>
        <taxon>Dikarya</taxon>
        <taxon>Basidiomycota</taxon>
        <taxon>Agaricomycotina</taxon>
        <taxon>Tremellomycetes</taxon>
        <taxon>Tremellales</taxon>
        <taxon>Naemateliaceae</taxon>
        <taxon>Naematelia</taxon>
    </lineage>
</organism>
<keyword evidence="4" id="KW-0804">Transcription</keyword>
<evidence type="ECO:0000259" key="7">
    <source>
        <dbReference type="Pfam" id="PF04082"/>
    </source>
</evidence>
<accession>A0A1Y2AI88</accession>
<dbReference type="AlphaFoldDB" id="A0A1Y2AI88"/>
<feature type="domain" description="Xylanolytic transcriptional activator regulatory" evidence="7">
    <location>
        <begin position="195"/>
        <end position="380"/>
    </location>
</feature>
<sequence>MHPLHYRVRACDTGAWIDILLSFTRREVLRRHESLHSQPQSRRPRVRPVVQSTSISEEAGSLNAGDQSLWTSPASETAIAEGDRPISPTGNPSDDPLIWPTSDQTDVDKTPTAEEIERFDMDISLQEWLDSLFQAPGPDPMNLVTAPSPIASSTIPVKEHGADIHTRSGTEWVGRLEDISDLVNSSPADVIQGHLDRYWNTVDVHYPVVHRPSFSTSTADPLLLATMVVLGGISSPLVADRQASASMLSGLRGHAVQRNASALDQQLAILQTLLLLNVASHSLEENERDQGHAILSFSLTLARRFNLYEEPRKTIPSDHVNLDQRWQEWIHAESLRRVAWAILVDDIAYASFFQQLPSRACSPFRLPVELPCSSAAWDAHCATLWSTQIVPGETLACALRGLIARGGITLRSSLTLDPPFGRLILIHGLMALWWDVNRRDLIAPEMSKAVPSGMDNFLLRAFNTLDVPETANHGSGSMAAMVTDIRTASFIGKLQLVLDLTTLQVFAGVTRIGVLQPVRPSDYIGAGKRLRRWADSPQGASCTTMSLRFLECSIMTVNSASTSKHCWTLYLAFLTVWAYSIIRNKGLLERGDKAAHPGGFEELALIDCRAMCGWLENSEQDPPAHCSILGLGTWLVQKPQQSLIAYLECNDTGSDDQSAST</sequence>
<dbReference type="CDD" id="cd12148">
    <property type="entry name" value="fungal_TF_MHR"/>
    <property type="match status" value="1"/>
</dbReference>
<dbReference type="EMBL" id="MCFC01000097">
    <property type="protein sequence ID" value="ORY22184.1"/>
    <property type="molecule type" value="Genomic_DNA"/>
</dbReference>